<reference evidence="2 3" key="1">
    <citation type="journal article" date="2019" name="Int. J. Syst. Evol. Microbiol.">
        <title>The Global Catalogue of Microorganisms (GCM) 10K type strain sequencing project: providing services to taxonomists for standard genome sequencing and annotation.</title>
        <authorList>
            <consortium name="The Broad Institute Genomics Platform"/>
            <consortium name="The Broad Institute Genome Sequencing Center for Infectious Disease"/>
            <person name="Wu L."/>
            <person name="Ma J."/>
        </authorList>
    </citation>
    <scope>NUCLEOTIDE SEQUENCE [LARGE SCALE GENOMIC DNA]</scope>
    <source>
        <strain evidence="2 3">JCM 16117</strain>
    </source>
</reference>
<name>A0ABN3DFM7_9MICO</name>
<accession>A0ABN3DFM7</accession>
<dbReference type="InterPro" id="IPR037401">
    <property type="entry name" value="SnoaL-like"/>
</dbReference>
<evidence type="ECO:0000313" key="2">
    <source>
        <dbReference type="EMBL" id="GAA2228776.1"/>
    </source>
</evidence>
<dbReference type="Pfam" id="PF13577">
    <property type="entry name" value="SnoaL_4"/>
    <property type="match status" value="1"/>
</dbReference>
<evidence type="ECO:0000313" key="3">
    <source>
        <dbReference type="Proteomes" id="UP001500929"/>
    </source>
</evidence>
<sequence>MDETRAAELEQRLAMLEDESALTRLLDEYVGHWDHKRWGGMAALLTEDAELRSAWSTIRGRESILSEVGETLDAVPVLYHLLTNLTVRVDGDEAEGTSSLLEVHLGRAGDPRSVDSMFGGRYLWRFVRSEGLWRIAVIDYELVWSSGPNTLGVFSPTAS</sequence>
<keyword evidence="3" id="KW-1185">Reference proteome</keyword>
<dbReference type="Gene3D" id="3.10.450.50">
    <property type="match status" value="1"/>
</dbReference>
<organism evidence="2 3">
    <name type="scientific">Herbiconiux moechotypicola</name>
    <dbReference type="NCBI Taxonomy" id="637393"/>
    <lineage>
        <taxon>Bacteria</taxon>
        <taxon>Bacillati</taxon>
        <taxon>Actinomycetota</taxon>
        <taxon>Actinomycetes</taxon>
        <taxon>Micrococcales</taxon>
        <taxon>Microbacteriaceae</taxon>
        <taxon>Herbiconiux</taxon>
    </lineage>
</organism>
<proteinExistence type="predicted"/>
<dbReference type="InterPro" id="IPR032710">
    <property type="entry name" value="NTF2-like_dom_sf"/>
</dbReference>
<dbReference type="Proteomes" id="UP001500929">
    <property type="component" value="Unassembled WGS sequence"/>
</dbReference>
<dbReference type="EMBL" id="BAAAQY010000003">
    <property type="protein sequence ID" value="GAA2228776.1"/>
    <property type="molecule type" value="Genomic_DNA"/>
</dbReference>
<feature type="domain" description="SnoaL-like" evidence="1">
    <location>
        <begin position="15"/>
        <end position="136"/>
    </location>
</feature>
<gene>
    <name evidence="2" type="ORF">GCM10009851_11560</name>
</gene>
<comment type="caution">
    <text evidence="2">The sequence shown here is derived from an EMBL/GenBank/DDBJ whole genome shotgun (WGS) entry which is preliminary data.</text>
</comment>
<evidence type="ECO:0000259" key="1">
    <source>
        <dbReference type="Pfam" id="PF13577"/>
    </source>
</evidence>
<dbReference type="SUPFAM" id="SSF54427">
    <property type="entry name" value="NTF2-like"/>
    <property type="match status" value="1"/>
</dbReference>
<dbReference type="RefSeq" id="WP_259478663.1">
    <property type="nucleotide sequence ID" value="NZ_BAAAQY010000003.1"/>
</dbReference>
<protein>
    <recommendedName>
        <fullName evidence="1">SnoaL-like domain-containing protein</fullName>
    </recommendedName>
</protein>
<dbReference type="CDD" id="cd00531">
    <property type="entry name" value="NTF2_like"/>
    <property type="match status" value="1"/>
</dbReference>